<comment type="caution">
    <text evidence="5">The sequence shown here is derived from an EMBL/GenBank/DDBJ whole genome shotgun (WGS) entry which is preliminary data.</text>
</comment>
<evidence type="ECO:0000313" key="5">
    <source>
        <dbReference type="EMBL" id="KAI3938429.1"/>
    </source>
</evidence>
<accession>A0AAD4XQY2</accession>
<comment type="similarity">
    <text evidence="1">Belongs to the 'GDSL' lipolytic enzyme family.</text>
</comment>
<evidence type="ECO:0000313" key="6">
    <source>
        <dbReference type="Proteomes" id="UP001202328"/>
    </source>
</evidence>
<dbReference type="Gene3D" id="3.40.50.1110">
    <property type="entry name" value="SGNH hydrolase"/>
    <property type="match status" value="1"/>
</dbReference>
<reference evidence="5" key="1">
    <citation type="submission" date="2022-04" db="EMBL/GenBank/DDBJ databases">
        <title>A functionally conserved STORR gene fusion in Papaver species that diverged 16.8 million years ago.</title>
        <authorList>
            <person name="Catania T."/>
        </authorList>
    </citation>
    <scope>NUCLEOTIDE SEQUENCE</scope>
    <source>
        <strain evidence="5">S-188037</strain>
    </source>
</reference>
<keyword evidence="4" id="KW-0732">Signal</keyword>
<evidence type="ECO:0000256" key="1">
    <source>
        <dbReference type="ARBA" id="ARBA00008668"/>
    </source>
</evidence>
<evidence type="ECO:0008006" key="7">
    <source>
        <dbReference type="Google" id="ProtNLM"/>
    </source>
</evidence>
<dbReference type="InterPro" id="IPR036514">
    <property type="entry name" value="SGNH_hydro_sf"/>
</dbReference>
<keyword evidence="3" id="KW-0443">Lipid metabolism</keyword>
<dbReference type="CDD" id="cd01837">
    <property type="entry name" value="SGNH_plant_lipase_like"/>
    <property type="match status" value="1"/>
</dbReference>
<keyword evidence="6" id="KW-1185">Reference proteome</keyword>
<dbReference type="GO" id="GO:0016788">
    <property type="term" value="F:hydrolase activity, acting on ester bonds"/>
    <property type="evidence" value="ECO:0007669"/>
    <property type="project" value="InterPro"/>
</dbReference>
<dbReference type="PANTHER" id="PTHR45648">
    <property type="entry name" value="GDSL LIPASE/ACYLHYDROLASE FAMILY PROTEIN (AFU_ORTHOLOGUE AFUA_4G14700)"/>
    <property type="match status" value="1"/>
</dbReference>
<dbReference type="InterPro" id="IPR001087">
    <property type="entry name" value="GDSL"/>
</dbReference>
<protein>
    <recommendedName>
        <fullName evidence="7">GDSL esterase/lipase</fullName>
    </recommendedName>
</protein>
<evidence type="ECO:0000256" key="2">
    <source>
        <dbReference type="ARBA" id="ARBA00022801"/>
    </source>
</evidence>
<name>A0AAD4XQY2_9MAGN</name>
<dbReference type="AlphaFoldDB" id="A0AAD4XQY2"/>
<keyword evidence="3" id="KW-0442">Lipid degradation</keyword>
<dbReference type="GO" id="GO:0016042">
    <property type="term" value="P:lipid catabolic process"/>
    <property type="evidence" value="ECO:0007669"/>
    <property type="project" value="UniProtKB-KW"/>
</dbReference>
<dbReference type="EMBL" id="JAJJMB010005545">
    <property type="protein sequence ID" value="KAI3938429.1"/>
    <property type="molecule type" value="Genomic_DNA"/>
</dbReference>
<keyword evidence="2" id="KW-0378">Hydrolase</keyword>
<dbReference type="Proteomes" id="UP001202328">
    <property type="component" value="Unassembled WGS sequence"/>
</dbReference>
<organism evidence="5 6">
    <name type="scientific">Papaver atlanticum</name>
    <dbReference type="NCBI Taxonomy" id="357466"/>
    <lineage>
        <taxon>Eukaryota</taxon>
        <taxon>Viridiplantae</taxon>
        <taxon>Streptophyta</taxon>
        <taxon>Embryophyta</taxon>
        <taxon>Tracheophyta</taxon>
        <taxon>Spermatophyta</taxon>
        <taxon>Magnoliopsida</taxon>
        <taxon>Ranunculales</taxon>
        <taxon>Papaveraceae</taxon>
        <taxon>Papaveroideae</taxon>
        <taxon>Papaver</taxon>
    </lineage>
</organism>
<gene>
    <name evidence="5" type="ORF">MKW98_015328</name>
</gene>
<evidence type="ECO:0000256" key="4">
    <source>
        <dbReference type="SAM" id="SignalP"/>
    </source>
</evidence>
<dbReference type="InterPro" id="IPR051058">
    <property type="entry name" value="GDSL_Est/Lipase"/>
</dbReference>
<proteinExistence type="inferred from homology"/>
<feature type="signal peptide" evidence="4">
    <location>
        <begin position="1"/>
        <end position="29"/>
    </location>
</feature>
<evidence type="ECO:0000256" key="3">
    <source>
        <dbReference type="ARBA" id="ARBA00022963"/>
    </source>
</evidence>
<sequence>MAKIWLVSSYFLLLVLFSFSTGTMKLTQASTVSSIFIFGDSTADVGTNNNLEVAFVARANYPHNGIDFSSYGLPTGRFSNGRNTADYLAKLIGLRRSPAPFHALLGRKGSLNRHVIRGANFASGGSGILLLTGSQFGKVVPLDAQIIQFATVRGNFTKYLGSSRKTDTFLSKSLFFISVGSNDIFEYVHSNKNPNKEKFLTGIVSTYQSQLRDLHKLGARKFGIVSTPLIGCCPSQRSLNATGGCLDISNEYSLTFYSMMGKMLIELSCELKEMKYSFANAYEMVANIMDNPIPYGFKNITSACCGGGRFNGDSPCIETAEVCRNRSEYLFWDWYHPTQAASDLAAVTLYDGPPRFVTPINFRQLAEH</sequence>
<dbReference type="Pfam" id="PF00657">
    <property type="entry name" value="Lipase_GDSL"/>
    <property type="match status" value="1"/>
</dbReference>
<dbReference type="InterPro" id="IPR035669">
    <property type="entry name" value="SGNH_plant_lipase-like"/>
</dbReference>
<dbReference type="PANTHER" id="PTHR45648:SF180">
    <property type="entry name" value="OS04G0561800 PROTEIN"/>
    <property type="match status" value="1"/>
</dbReference>
<feature type="chain" id="PRO_5042121488" description="GDSL esterase/lipase" evidence="4">
    <location>
        <begin position="30"/>
        <end position="368"/>
    </location>
</feature>